<feature type="region of interest" description="Disordered" evidence="1">
    <location>
        <begin position="1"/>
        <end position="20"/>
    </location>
</feature>
<reference evidence="2" key="2">
    <citation type="submission" date="2020-09" db="EMBL/GenBank/DDBJ databases">
        <authorList>
            <person name="Sun Q."/>
            <person name="Ohkuma M."/>
        </authorList>
    </citation>
    <scope>NUCLEOTIDE SEQUENCE</scope>
    <source>
        <strain evidence="2">JCM 31311</strain>
    </source>
</reference>
<reference evidence="2" key="1">
    <citation type="journal article" date="2014" name="Int. J. Syst. Evol. Microbiol.">
        <title>Complete genome sequence of Corynebacterium casei LMG S-19264T (=DSM 44701T), isolated from a smear-ripened cheese.</title>
        <authorList>
            <consortium name="US DOE Joint Genome Institute (JGI-PGF)"/>
            <person name="Walter F."/>
            <person name="Albersmeier A."/>
            <person name="Kalinowski J."/>
            <person name="Ruckert C."/>
        </authorList>
    </citation>
    <scope>NUCLEOTIDE SEQUENCE</scope>
    <source>
        <strain evidence="2">JCM 31311</strain>
    </source>
</reference>
<dbReference type="AlphaFoldDB" id="A0A918C8F3"/>
<dbReference type="EMBL" id="BMQL01000014">
    <property type="protein sequence ID" value="GGR12111.1"/>
    <property type="molecule type" value="Genomic_DNA"/>
</dbReference>
<gene>
    <name evidence="2" type="ORF">GCM10008957_26210</name>
</gene>
<dbReference type="Proteomes" id="UP000603865">
    <property type="component" value="Unassembled WGS sequence"/>
</dbReference>
<comment type="caution">
    <text evidence="2">The sequence shown here is derived from an EMBL/GenBank/DDBJ whole genome shotgun (WGS) entry which is preliminary data.</text>
</comment>
<sequence length="169" mass="18317">MDASTHHQLDPASSALTLDVTPAPDPSALVPASAEPLLQLRVLEHAGDPELQREHFKIFLTDGEAVQVQAILRLEEGDTGIDLLYPDDAPNWGMRIENLPDTGSRFTRLDVDSRLPTSDTLTITAQEATALAARIQAARQERARTSAQIHQDGDEGGQGSENDPTKPLH</sequence>
<protein>
    <submittedName>
        <fullName evidence="2">Uncharacterized protein</fullName>
    </submittedName>
</protein>
<feature type="region of interest" description="Disordered" evidence="1">
    <location>
        <begin position="137"/>
        <end position="169"/>
    </location>
</feature>
<evidence type="ECO:0000313" key="2">
    <source>
        <dbReference type="EMBL" id="GGR12111.1"/>
    </source>
</evidence>
<keyword evidence="3" id="KW-1185">Reference proteome</keyword>
<name>A0A918C8F3_9DEIO</name>
<proteinExistence type="predicted"/>
<organism evidence="2 3">
    <name type="scientific">Deinococcus ruber</name>
    <dbReference type="NCBI Taxonomy" id="1848197"/>
    <lineage>
        <taxon>Bacteria</taxon>
        <taxon>Thermotogati</taxon>
        <taxon>Deinococcota</taxon>
        <taxon>Deinococci</taxon>
        <taxon>Deinococcales</taxon>
        <taxon>Deinococcaceae</taxon>
        <taxon>Deinococcus</taxon>
    </lineage>
</organism>
<evidence type="ECO:0000313" key="3">
    <source>
        <dbReference type="Proteomes" id="UP000603865"/>
    </source>
</evidence>
<accession>A0A918C8F3</accession>
<dbReference type="RefSeq" id="WP_189090963.1">
    <property type="nucleotide sequence ID" value="NZ_BMQL01000014.1"/>
</dbReference>
<evidence type="ECO:0000256" key="1">
    <source>
        <dbReference type="SAM" id="MobiDB-lite"/>
    </source>
</evidence>